<dbReference type="AlphaFoldDB" id="A0A381TGL9"/>
<gene>
    <name evidence="1" type="ORF">METZ01_LOCUS67532</name>
</gene>
<name>A0A381TGL9_9ZZZZ</name>
<reference evidence="1" key="1">
    <citation type="submission" date="2018-05" db="EMBL/GenBank/DDBJ databases">
        <authorList>
            <person name="Lanie J.A."/>
            <person name="Ng W.-L."/>
            <person name="Kazmierczak K.M."/>
            <person name="Andrzejewski T.M."/>
            <person name="Davidsen T.M."/>
            <person name="Wayne K.J."/>
            <person name="Tettelin H."/>
            <person name="Glass J.I."/>
            <person name="Rusch D."/>
            <person name="Podicherti R."/>
            <person name="Tsui H.-C.T."/>
            <person name="Winkler M.E."/>
        </authorList>
    </citation>
    <scope>NUCLEOTIDE SEQUENCE</scope>
</reference>
<accession>A0A381TGL9</accession>
<protein>
    <submittedName>
        <fullName evidence="1">Uncharacterized protein</fullName>
    </submittedName>
</protein>
<organism evidence="1">
    <name type="scientific">marine metagenome</name>
    <dbReference type="NCBI Taxonomy" id="408172"/>
    <lineage>
        <taxon>unclassified sequences</taxon>
        <taxon>metagenomes</taxon>
        <taxon>ecological metagenomes</taxon>
    </lineage>
</organism>
<proteinExistence type="predicted"/>
<sequence>MLESLLEFFTDHRDRADRLEIDRLIEGVVTRSIRVL</sequence>
<dbReference type="EMBL" id="UINC01004488">
    <property type="protein sequence ID" value="SVA14678.1"/>
    <property type="molecule type" value="Genomic_DNA"/>
</dbReference>
<evidence type="ECO:0000313" key="1">
    <source>
        <dbReference type="EMBL" id="SVA14678.1"/>
    </source>
</evidence>